<dbReference type="EMBL" id="CAJNOM010000492">
    <property type="protein sequence ID" value="CAF1467855.1"/>
    <property type="molecule type" value="Genomic_DNA"/>
</dbReference>
<protein>
    <submittedName>
        <fullName evidence="3">Uncharacterized protein</fullName>
    </submittedName>
</protein>
<dbReference type="FunFam" id="3.40.50.720:FF:000084">
    <property type="entry name" value="Short-chain dehydrogenase reductase"/>
    <property type="match status" value="1"/>
</dbReference>
<dbReference type="Pfam" id="PF13561">
    <property type="entry name" value="adh_short_C2"/>
    <property type="match status" value="1"/>
</dbReference>
<evidence type="ECO:0000256" key="1">
    <source>
        <dbReference type="ARBA" id="ARBA00006484"/>
    </source>
</evidence>
<dbReference type="PANTHER" id="PTHR43639">
    <property type="entry name" value="OXIDOREDUCTASE, SHORT-CHAIN DEHYDROGENASE/REDUCTASE FAMILY (AFU_ORTHOLOGUE AFUA_5G02870)"/>
    <property type="match status" value="1"/>
</dbReference>
<comment type="caution">
    <text evidence="3">The sequence shown here is derived from an EMBL/GenBank/DDBJ whole genome shotgun (WGS) entry which is preliminary data.</text>
</comment>
<dbReference type="Proteomes" id="UP000663832">
    <property type="component" value="Unassembled WGS sequence"/>
</dbReference>
<dbReference type="PRINTS" id="PR00081">
    <property type="entry name" value="GDHRDH"/>
</dbReference>
<dbReference type="AlphaFoldDB" id="A0A815QXL4"/>
<accession>A0A815QXL4</accession>
<keyword evidence="4" id="KW-1185">Reference proteome</keyword>
<dbReference type="InterPro" id="IPR002347">
    <property type="entry name" value="SDR_fam"/>
</dbReference>
<dbReference type="SUPFAM" id="SSF51735">
    <property type="entry name" value="NAD(P)-binding Rossmann-fold domains"/>
    <property type="match status" value="1"/>
</dbReference>
<keyword evidence="2" id="KW-0560">Oxidoreductase</keyword>
<organism evidence="3 4">
    <name type="scientific">Adineta steineri</name>
    <dbReference type="NCBI Taxonomy" id="433720"/>
    <lineage>
        <taxon>Eukaryota</taxon>
        <taxon>Metazoa</taxon>
        <taxon>Spiralia</taxon>
        <taxon>Gnathifera</taxon>
        <taxon>Rotifera</taxon>
        <taxon>Eurotatoria</taxon>
        <taxon>Bdelloidea</taxon>
        <taxon>Adinetida</taxon>
        <taxon>Adinetidae</taxon>
        <taxon>Adineta</taxon>
    </lineage>
</organism>
<evidence type="ECO:0000313" key="3">
    <source>
        <dbReference type="EMBL" id="CAF1467855.1"/>
    </source>
</evidence>
<dbReference type="GO" id="GO:0016491">
    <property type="term" value="F:oxidoreductase activity"/>
    <property type="evidence" value="ECO:0007669"/>
    <property type="project" value="UniProtKB-KW"/>
</dbReference>
<dbReference type="Gene3D" id="3.40.50.720">
    <property type="entry name" value="NAD(P)-binding Rossmann-like Domain"/>
    <property type="match status" value="1"/>
</dbReference>
<sequence length="264" mass="28500">MSTSREQNLKGKVALVTGSSRGIGSAAVIRLAEHGADVVINYLSSEKLAEEVAEKCRSLGVRALVVQADVSKYEDNVKLFDKTIETLGRLDIVFSNAGIEHWGKPNEVDEAQIDKVFNTNVKSQFFTAQQAYKHMNDNGRLILMSSLAAQRGFPGHSIYAASKAAVQGMVRCLAFDFGPRNITVNCVAPGGIKTDMYAESAPKYIPGSDKMSEKELDHTVGKWSPLGRPGYTDDTSGIIALLASPESQWITGQTLQISGGAQMT</sequence>
<dbReference type="InterPro" id="IPR036291">
    <property type="entry name" value="NAD(P)-bd_dom_sf"/>
</dbReference>
<evidence type="ECO:0000313" key="4">
    <source>
        <dbReference type="Proteomes" id="UP000663832"/>
    </source>
</evidence>
<name>A0A815QXL4_9BILA</name>
<dbReference type="PANTHER" id="PTHR43639:SF1">
    <property type="entry name" value="SHORT-CHAIN DEHYDROGENASE_REDUCTASE FAMILY PROTEIN"/>
    <property type="match status" value="1"/>
</dbReference>
<evidence type="ECO:0000256" key="2">
    <source>
        <dbReference type="ARBA" id="ARBA00023002"/>
    </source>
</evidence>
<comment type="similarity">
    <text evidence="1">Belongs to the short-chain dehydrogenases/reductases (SDR) family.</text>
</comment>
<reference evidence="3" key="1">
    <citation type="submission" date="2021-02" db="EMBL/GenBank/DDBJ databases">
        <authorList>
            <person name="Nowell W R."/>
        </authorList>
    </citation>
    <scope>NUCLEOTIDE SEQUENCE</scope>
</reference>
<dbReference type="OrthoDB" id="47007at2759"/>
<proteinExistence type="inferred from homology"/>
<gene>
    <name evidence="3" type="ORF">QVE165_LOCUS41374</name>
</gene>
<dbReference type="PRINTS" id="PR00080">
    <property type="entry name" value="SDRFAMILY"/>
</dbReference>
<dbReference type="PROSITE" id="PS00061">
    <property type="entry name" value="ADH_SHORT"/>
    <property type="match status" value="1"/>
</dbReference>
<dbReference type="InterPro" id="IPR020904">
    <property type="entry name" value="Sc_DH/Rdtase_CS"/>
</dbReference>